<name>A0A9C6TRU0_ARADU</name>
<organism evidence="3 4">
    <name type="scientific">Arachis duranensis</name>
    <name type="common">Wild peanut</name>
    <dbReference type="NCBI Taxonomy" id="130453"/>
    <lineage>
        <taxon>Eukaryota</taxon>
        <taxon>Viridiplantae</taxon>
        <taxon>Streptophyta</taxon>
        <taxon>Embryophyta</taxon>
        <taxon>Tracheophyta</taxon>
        <taxon>Spermatophyta</taxon>
        <taxon>Magnoliopsida</taxon>
        <taxon>eudicotyledons</taxon>
        <taxon>Gunneridae</taxon>
        <taxon>Pentapetalae</taxon>
        <taxon>rosids</taxon>
        <taxon>fabids</taxon>
        <taxon>Fabales</taxon>
        <taxon>Fabaceae</taxon>
        <taxon>Papilionoideae</taxon>
        <taxon>50 kb inversion clade</taxon>
        <taxon>dalbergioids sensu lato</taxon>
        <taxon>Dalbergieae</taxon>
        <taxon>Pterocarpus clade</taxon>
        <taxon>Arachis</taxon>
    </lineage>
</organism>
<dbReference type="KEGG" id="adu:127745746"/>
<dbReference type="RefSeq" id="XP_052115347.1">
    <property type="nucleotide sequence ID" value="XM_052259387.1"/>
</dbReference>
<evidence type="ECO:0000313" key="3">
    <source>
        <dbReference type="Proteomes" id="UP000515211"/>
    </source>
</evidence>
<proteinExistence type="predicted"/>
<dbReference type="InterPro" id="IPR046796">
    <property type="entry name" value="Transposase_32_dom"/>
</dbReference>
<reference evidence="4" key="2">
    <citation type="submission" date="2025-08" db="UniProtKB">
        <authorList>
            <consortium name="RefSeq"/>
        </authorList>
    </citation>
    <scope>IDENTIFICATION</scope>
    <source>
        <tissue evidence="4">Whole plant</tissue>
    </source>
</reference>
<feature type="region of interest" description="Disordered" evidence="1">
    <location>
        <begin position="1"/>
        <end position="23"/>
    </location>
</feature>
<gene>
    <name evidence="4" type="primary">LOC127745746</name>
</gene>
<keyword evidence="3" id="KW-1185">Reference proteome</keyword>
<dbReference type="Proteomes" id="UP000515211">
    <property type="component" value="Chromosome 3"/>
</dbReference>
<dbReference type="Pfam" id="PF20167">
    <property type="entry name" value="Transposase_32"/>
    <property type="match status" value="1"/>
</dbReference>
<evidence type="ECO:0000313" key="4">
    <source>
        <dbReference type="RefSeq" id="XP_052115347.1"/>
    </source>
</evidence>
<dbReference type="AlphaFoldDB" id="A0A9C6TRU0"/>
<reference evidence="3" key="1">
    <citation type="journal article" date="2016" name="Nat. Genet.">
        <title>The genome sequences of Arachis duranensis and Arachis ipaensis, the diploid ancestors of cultivated peanut.</title>
        <authorList>
            <person name="Bertioli D.J."/>
            <person name="Cannon S.B."/>
            <person name="Froenicke L."/>
            <person name="Huang G."/>
            <person name="Farmer A.D."/>
            <person name="Cannon E.K."/>
            <person name="Liu X."/>
            <person name="Gao D."/>
            <person name="Clevenger J."/>
            <person name="Dash S."/>
            <person name="Ren L."/>
            <person name="Moretzsohn M.C."/>
            <person name="Shirasawa K."/>
            <person name="Huang W."/>
            <person name="Vidigal B."/>
            <person name="Abernathy B."/>
            <person name="Chu Y."/>
            <person name="Niederhuth C.E."/>
            <person name="Umale P."/>
            <person name="Araujo A.C."/>
            <person name="Kozik A."/>
            <person name="Kim K.D."/>
            <person name="Burow M.D."/>
            <person name="Varshney R.K."/>
            <person name="Wang X."/>
            <person name="Zhang X."/>
            <person name="Barkley N."/>
            <person name="Guimaraes P.M."/>
            <person name="Isobe S."/>
            <person name="Guo B."/>
            <person name="Liao B."/>
            <person name="Stalker H.T."/>
            <person name="Schmitz R.J."/>
            <person name="Scheffler B.E."/>
            <person name="Leal-Bertioli S.C."/>
            <person name="Xun X."/>
            <person name="Jackson S.A."/>
            <person name="Michelmore R."/>
            <person name="Ozias-Akins P."/>
        </authorList>
    </citation>
    <scope>NUCLEOTIDE SEQUENCE [LARGE SCALE GENOMIC DNA]</scope>
    <source>
        <strain evidence="3">cv. V14167</strain>
    </source>
</reference>
<feature type="region of interest" description="Disordered" evidence="1">
    <location>
        <begin position="286"/>
        <end position="307"/>
    </location>
</feature>
<accession>A0A9C6TRU0</accession>
<protein>
    <submittedName>
        <fullName evidence="4">Uncharacterized protein LOC127745746</fullName>
    </submittedName>
</protein>
<sequence length="399" mass="47257">MAPKTIKFSRKRKGKEPATSSYNAQRFRSKLHEKHFYENTYKKAVTPEVRFALQPDEYLEIQFQIQRRGWQFLCNPHTEVGQLMVQEFYGNIWVAYKDVDGINEKNYQSYVRGKVIDFSPRSIRQVLHLPPPDHISACYSERMHRNQQLEQVLEEICISGSQWRIGAEGKPNQLKSTDLLPIARGWLDFIRRSIMPTSNRSECTVDRAVMIHCIMKGEVVEVEDIIPEQIYNIASNPLKKTRLGFPHLIYRLCEAAKVKMDNDFHIPVERPITKKTMEHLREHHRVPREDQAEEEAQQDQPPLPQGHYFPPQEYWQQLISSIEQMRITQDSRWQQFNASMEQMRVTQDNRWEYLTSTLDQMRAVQDSQRQEIFQLRQDFGYLKGLYGPQLEERDPHHGD</sequence>
<evidence type="ECO:0000259" key="2">
    <source>
        <dbReference type="Pfam" id="PF20167"/>
    </source>
</evidence>
<dbReference type="GeneID" id="127745746"/>
<feature type="domain" description="Putative plant transposon protein" evidence="2">
    <location>
        <begin position="66"/>
        <end position="258"/>
    </location>
</feature>
<evidence type="ECO:0000256" key="1">
    <source>
        <dbReference type="SAM" id="MobiDB-lite"/>
    </source>
</evidence>